<dbReference type="InterPro" id="IPR019734">
    <property type="entry name" value="TPR_rpt"/>
</dbReference>
<dbReference type="EMBL" id="CAWYQH010000046">
    <property type="protein sequence ID" value="CAK8678321.1"/>
    <property type="molecule type" value="Genomic_DNA"/>
</dbReference>
<evidence type="ECO:0000256" key="5">
    <source>
        <dbReference type="PROSITE-ProRule" id="PRU00339"/>
    </source>
</evidence>
<protein>
    <recommendedName>
        <fullName evidence="4">Tetratricopeptide repeat protein 27</fullName>
    </recommendedName>
</protein>
<proteinExistence type="inferred from homology"/>
<name>A0ABP0FHX9_CLALP</name>
<dbReference type="SUPFAM" id="SSF48452">
    <property type="entry name" value="TPR-like"/>
    <property type="match status" value="2"/>
</dbReference>
<dbReference type="Proteomes" id="UP001642483">
    <property type="component" value="Unassembled WGS sequence"/>
</dbReference>
<evidence type="ECO:0000256" key="1">
    <source>
        <dbReference type="ARBA" id="ARBA00022737"/>
    </source>
</evidence>
<feature type="repeat" description="TPR" evidence="5">
    <location>
        <begin position="509"/>
        <end position="542"/>
    </location>
</feature>
<organism evidence="6 7">
    <name type="scientific">Clavelina lepadiformis</name>
    <name type="common">Light-bulb sea squirt</name>
    <name type="synonym">Ascidia lepadiformis</name>
    <dbReference type="NCBI Taxonomy" id="159417"/>
    <lineage>
        <taxon>Eukaryota</taxon>
        <taxon>Metazoa</taxon>
        <taxon>Chordata</taxon>
        <taxon>Tunicata</taxon>
        <taxon>Ascidiacea</taxon>
        <taxon>Aplousobranchia</taxon>
        <taxon>Clavelinidae</taxon>
        <taxon>Clavelina</taxon>
    </lineage>
</organism>
<keyword evidence="2 5" id="KW-0802">TPR repeat</keyword>
<dbReference type="InterPro" id="IPR044244">
    <property type="entry name" value="TTC27/Emw1"/>
</dbReference>
<evidence type="ECO:0000313" key="6">
    <source>
        <dbReference type="EMBL" id="CAK8678321.1"/>
    </source>
</evidence>
<accession>A0ABP0FHX9</accession>
<feature type="repeat" description="TPR" evidence="5">
    <location>
        <begin position="543"/>
        <end position="576"/>
    </location>
</feature>
<dbReference type="Gene3D" id="1.25.40.10">
    <property type="entry name" value="Tetratricopeptide repeat domain"/>
    <property type="match status" value="1"/>
</dbReference>
<dbReference type="SMART" id="SM00028">
    <property type="entry name" value="TPR"/>
    <property type="match status" value="3"/>
</dbReference>
<comment type="similarity">
    <text evidence="3">Belongs to the TTC27 family.</text>
</comment>
<sequence length="820" mass="94005">MSFDTLQFELDCISCKERKEDYSKLCEDYKEETNKFLHLTISQKYAECLKSFLKFQNIFESLENITSTVADFLENGKGDTEQERHINLFCCAVSSVQLFVQLNWTGPFIDIIYPSSQDVKGGLDKVRNLLSADGNSVYHLVKAPHYLYAAKHIFEILSNHKVMQTASWWLFRCHCLHSQLIDGISDTLYGKTTEILDEILCLEFLKTEMCLSHFLQLHLEAGLSLLYYYHYKQADVHFQAARKIIDIDFGFTGALGKRTKFQQKAVAQLRLLVKRKSQTKMKSTISAKDVLQLPKNLALNDEVLLEKIKLMNEEEEDNTVLTPEENAVILVACTAMQKTSPSHRLEEEKIETVVEYLLNSSSCWSIHTEALRVRCMSQRNRSRTVERSMMQMDALVATATNKKGNSDSRLDLFYCVRPPTIWILERDLAKLYMSLGAVSSALKIYERLEMWEEAILCLIQTERNSEAMKMVNVQLKTNETPNLWCLLGDIMQEPKHYLKAWELSNHHSARSMKSLGYYYISKKDYPNAVECLQKSLSVLSLQVDTWFTTGCAFLAMEDYNKAAEAFRRCVNLDWDNYEAWANLSASYIKCGKKEQAFRSLSEAIKCNFDKWQLWENYVAVATDVGHFGETIHAYNRLMDLKNKYVDVPVLSILVRAVKEKILDSDGNPANMLKSKVISLFGRVTAKVTNNVEIWALYAQLYDDGIGDEMEQNEKAVQHLHKALRSGTQKPGWEKDEDFIKKLVSICNKLSAACLHCDASLPKATLSSIRMSVNGFAVKLKQRENSLLDAEMQEKLKGFVADVENCNEKIKLIFDQTKQLS</sequence>
<evidence type="ECO:0000256" key="3">
    <source>
        <dbReference type="ARBA" id="ARBA00024020"/>
    </source>
</evidence>
<keyword evidence="7" id="KW-1185">Reference proteome</keyword>
<dbReference type="PANTHER" id="PTHR16193:SF0">
    <property type="entry name" value="TETRATRICOPEPTIDE REPEAT PROTEIN 27"/>
    <property type="match status" value="1"/>
</dbReference>
<reference evidence="6 7" key="1">
    <citation type="submission" date="2024-02" db="EMBL/GenBank/DDBJ databases">
        <authorList>
            <person name="Daric V."/>
            <person name="Darras S."/>
        </authorList>
    </citation>
    <scope>NUCLEOTIDE SEQUENCE [LARGE SCALE GENOMIC DNA]</scope>
</reference>
<dbReference type="PROSITE" id="PS50005">
    <property type="entry name" value="TPR"/>
    <property type="match status" value="2"/>
</dbReference>
<comment type="caution">
    <text evidence="6">The sequence shown here is derived from an EMBL/GenBank/DDBJ whole genome shotgun (WGS) entry which is preliminary data.</text>
</comment>
<evidence type="ECO:0000313" key="7">
    <source>
        <dbReference type="Proteomes" id="UP001642483"/>
    </source>
</evidence>
<evidence type="ECO:0000256" key="4">
    <source>
        <dbReference type="ARBA" id="ARBA00024124"/>
    </source>
</evidence>
<dbReference type="Pfam" id="PF13181">
    <property type="entry name" value="TPR_8"/>
    <property type="match status" value="1"/>
</dbReference>
<dbReference type="PANTHER" id="PTHR16193">
    <property type="entry name" value="TETRATRICOPEPTIDE REPEAT PROTEIN 27"/>
    <property type="match status" value="1"/>
</dbReference>
<keyword evidence="1" id="KW-0677">Repeat</keyword>
<dbReference type="InterPro" id="IPR011990">
    <property type="entry name" value="TPR-like_helical_dom_sf"/>
</dbReference>
<gene>
    <name evidence="6" type="ORF">CVLEPA_LOCUS8245</name>
</gene>
<evidence type="ECO:0000256" key="2">
    <source>
        <dbReference type="ARBA" id="ARBA00022803"/>
    </source>
</evidence>